<sequence length="289" mass="32278">MYHTKSDLLQAIQQKFPELGRGQKKVAQYILSHTEEVAFLTAAQLGKNVGVSEATVVRFASLLGYGGFPDFQTSIQNMMRQDISTITRLEKRAELQSEQGDTSILQAILQADQANLGLFVSDTPEETFSQAVDAIVAARNVYICGLRSAYSIAFFLWFSLRFFLHNVHLVSPGIGDLAEQLLDADERDVFIGFSTKRYAKPTIEVARHLKQRCVKIISISDNLMSPLSPLADIRFIIRSDVSTFIESQVVSMSLVNALVTAVALKQKQQTFEVLSRLEKSFKDLDTYAI</sequence>
<dbReference type="InterPro" id="IPR009057">
    <property type="entry name" value="Homeodomain-like_sf"/>
</dbReference>
<dbReference type="Pfam" id="PF01380">
    <property type="entry name" value="SIS"/>
    <property type="match status" value="1"/>
</dbReference>
<accession>A0A081BYC4</accession>
<dbReference type="Gene3D" id="3.40.50.10490">
    <property type="entry name" value="Glucose-6-phosphate isomerase like protein, domain 1"/>
    <property type="match status" value="1"/>
</dbReference>
<dbReference type="HOGENOM" id="CLU_055769_1_1_0"/>
<keyword evidence="7" id="KW-1185">Reference proteome</keyword>
<evidence type="ECO:0000259" key="5">
    <source>
        <dbReference type="PROSITE" id="PS51464"/>
    </source>
</evidence>
<dbReference type="Gene3D" id="1.10.10.10">
    <property type="entry name" value="Winged helix-like DNA-binding domain superfamily/Winged helix DNA-binding domain"/>
    <property type="match status" value="1"/>
</dbReference>
<dbReference type="AlphaFoldDB" id="A0A081BYC4"/>
<evidence type="ECO:0000256" key="2">
    <source>
        <dbReference type="ARBA" id="ARBA00023125"/>
    </source>
</evidence>
<organism evidence="6">
    <name type="scientific">Vecturithrix granuli</name>
    <dbReference type="NCBI Taxonomy" id="1499967"/>
    <lineage>
        <taxon>Bacteria</taxon>
        <taxon>Candidatus Moduliflexota</taxon>
        <taxon>Candidatus Vecturitrichia</taxon>
        <taxon>Candidatus Vecturitrichales</taxon>
        <taxon>Candidatus Vecturitrichaceae</taxon>
        <taxon>Candidatus Vecturithrix</taxon>
    </lineage>
</organism>
<evidence type="ECO:0000256" key="1">
    <source>
        <dbReference type="ARBA" id="ARBA00023015"/>
    </source>
</evidence>
<dbReference type="PANTHER" id="PTHR30514:SF18">
    <property type="entry name" value="RPIR-FAMILY TRANSCRIPTIONAL REGULATOR"/>
    <property type="match status" value="1"/>
</dbReference>
<dbReference type="PROSITE" id="PS51464">
    <property type="entry name" value="SIS"/>
    <property type="match status" value="1"/>
</dbReference>
<dbReference type="Pfam" id="PF01418">
    <property type="entry name" value="HTH_6"/>
    <property type="match status" value="1"/>
</dbReference>
<dbReference type="InterPro" id="IPR047640">
    <property type="entry name" value="RpiR-like"/>
</dbReference>
<evidence type="ECO:0000313" key="7">
    <source>
        <dbReference type="Proteomes" id="UP000030661"/>
    </source>
</evidence>
<dbReference type="InterPro" id="IPR001347">
    <property type="entry name" value="SIS_dom"/>
</dbReference>
<keyword evidence="1" id="KW-0805">Transcription regulation</keyword>
<dbReference type="InterPro" id="IPR046348">
    <property type="entry name" value="SIS_dom_sf"/>
</dbReference>
<dbReference type="SUPFAM" id="SSF53697">
    <property type="entry name" value="SIS domain"/>
    <property type="match status" value="1"/>
</dbReference>
<evidence type="ECO:0000259" key="4">
    <source>
        <dbReference type="PROSITE" id="PS51071"/>
    </source>
</evidence>
<dbReference type="InterPro" id="IPR000281">
    <property type="entry name" value="HTH_RpiR"/>
</dbReference>
<dbReference type="InterPro" id="IPR035472">
    <property type="entry name" value="RpiR-like_SIS"/>
</dbReference>
<dbReference type="CDD" id="cd05013">
    <property type="entry name" value="SIS_RpiR"/>
    <property type="match status" value="1"/>
</dbReference>
<evidence type="ECO:0000256" key="3">
    <source>
        <dbReference type="ARBA" id="ARBA00023163"/>
    </source>
</evidence>
<feature type="domain" description="SIS" evidence="5">
    <location>
        <begin position="131"/>
        <end position="268"/>
    </location>
</feature>
<name>A0A081BYC4_VECG1</name>
<dbReference type="eggNOG" id="COG1737">
    <property type="taxonomic scope" value="Bacteria"/>
</dbReference>
<dbReference type="EMBL" id="DF820465">
    <property type="protein sequence ID" value="GAK57329.1"/>
    <property type="molecule type" value="Genomic_DNA"/>
</dbReference>
<dbReference type="STRING" id="1499967.U27_04294"/>
<gene>
    <name evidence="6" type="ORF">U27_04294</name>
</gene>
<dbReference type="GO" id="GO:1901135">
    <property type="term" value="P:carbohydrate derivative metabolic process"/>
    <property type="evidence" value="ECO:0007669"/>
    <property type="project" value="InterPro"/>
</dbReference>
<dbReference type="Proteomes" id="UP000030661">
    <property type="component" value="Unassembled WGS sequence"/>
</dbReference>
<keyword evidence="2" id="KW-0238">DNA-binding</keyword>
<protein>
    <submittedName>
        <fullName evidence="6">Transcriptional regulator, RpiR family</fullName>
    </submittedName>
</protein>
<evidence type="ECO:0000313" key="6">
    <source>
        <dbReference type="EMBL" id="GAK57329.1"/>
    </source>
</evidence>
<dbReference type="PROSITE" id="PS51071">
    <property type="entry name" value="HTH_RPIR"/>
    <property type="match status" value="1"/>
</dbReference>
<keyword evidence="3" id="KW-0804">Transcription</keyword>
<dbReference type="InterPro" id="IPR036388">
    <property type="entry name" value="WH-like_DNA-bd_sf"/>
</dbReference>
<dbReference type="GO" id="GO:0003700">
    <property type="term" value="F:DNA-binding transcription factor activity"/>
    <property type="evidence" value="ECO:0007669"/>
    <property type="project" value="InterPro"/>
</dbReference>
<dbReference type="SUPFAM" id="SSF46689">
    <property type="entry name" value="Homeodomain-like"/>
    <property type="match status" value="1"/>
</dbReference>
<dbReference type="GO" id="GO:0097367">
    <property type="term" value="F:carbohydrate derivative binding"/>
    <property type="evidence" value="ECO:0007669"/>
    <property type="project" value="InterPro"/>
</dbReference>
<dbReference type="GO" id="GO:0003677">
    <property type="term" value="F:DNA binding"/>
    <property type="evidence" value="ECO:0007669"/>
    <property type="project" value="UniProtKB-KW"/>
</dbReference>
<dbReference type="PANTHER" id="PTHR30514">
    <property type="entry name" value="GLUCOKINASE"/>
    <property type="match status" value="1"/>
</dbReference>
<reference evidence="6" key="1">
    <citation type="journal article" date="2015" name="PeerJ">
        <title>First genomic representation of candidate bacterial phylum KSB3 points to enhanced environmental sensing as a trigger of wastewater bulking.</title>
        <authorList>
            <person name="Sekiguchi Y."/>
            <person name="Ohashi A."/>
            <person name="Parks D.H."/>
            <person name="Yamauchi T."/>
            <person name="Tyson G.W."/>
            <person name="Hugenholtz P."/>
        </authorList>
    </citation>
    <scope>NUCLEOTIDE SEQUENCE [LARGE SCALE GENOMIC DNA]</scope>
</reference>
<feature type="domain" description="HTH rpiR-type" evidence="4">
    <location>
        <begin position="6"/>
        <end position="82"/>
    </location>
</feature>
<proteinExistence type="predicted"/>